<dbReference type="Proteomes" id="UP000306635">
    <property type="component" value="Unassembled WGS sequence"/>
</dbReference>
<dbReference type="AlphaFoldDB" id="A0A5R9RBQ5"/>
<dbReference type="InterPro" id="IPR044855">
    <property type="entry name" value="CoA-Trfase_III_dom3_sf"/>
</dbReference>
<keyword evidence="1 3" id="KW-0808">Transferase</keyword>
<dbReference type="PANTHER" id="PTHR48207:SF4">
    <property type="entry name" value="BLL6097 PROTEIN"/>
    <property type="match status" value="1"/>
</dbReference>
<organism evidence="3 4">
    <name type="scientific">Pseudomonas nicosulfuronedens</name>
    <dbReference type="NCBI Taxonomy" id="2571105"/>
    <lineage>
        <taxon>Bacteria</taxon>
        <taxon>Pseudomonadati</taxon>
        <taxon>Pseudomonadota</taxon>
        <taxon>Gammaproteobacteria</taxon>
        <taxon>Pseudomonadales</taxon>
        <taxon>Pseudomonadaceae</taxon>
        <taxon>Pseudomonas</taxon>
    </lineage>
</organism>
<dbReference type="Gene3D" id="3.30.1540.10">
    <property type="entry name" value="formyl-coa transferase, domain 3"/>
    <property type="match status" value="1"/>
</dbReference>
<sequence length="430" mass="47861">MIMVQRAMEKATGPLTGLRVIDLTINVLGPVATQILGDMGADVIKVEPPTGDQNRQNGPGRNAGMSVFYLIMNRNKRSVVLDLKKEECMEALMKLVETADVIVHSMRPSAAARLGICYEKIRARNPRIIYAFAPGYRGDGPYKDMPAFDDVIQGESGLAAINRDLDGRPRYFPTVIVDKFCGYVLASSISMALLHRERTGEGQQVLVPMLETMLQFNLFEHMWEGALGESSGLGYTRMFSPHRRPYATLDGYICLLAVNDEQWRRVLTAIGRPELLEDSRFCRMTERMRNINELYSILGDAICKRTSAYWEKAFAEADVPHGQVRELNELMNDDYLRETGFFQKVEHPTEGSLVMTSIPVQFSASPGNVRYLPPNLGEHSQEVLAEIGYSTEQIDRLSAPRAASTQKPAPPSPSPSVDSLAIESAAQPRS</sequence>
<evidence type="ECO:0000256" key="2">
    <source>
        <dbReference type="SAM" id="MobiDB-lite"/>
    </source>
</evidence>
<accession>A0A5R9RBQ5</accession>
<proteinExistence type="predicted"/>
<name>A0A5R9RBQ5_9PSED</name>
<dbReference type="OrthoDB" id="9058532at2"/>
<dbReference type="InterPro" id="IPR050483">
    <property type="entry name" value="CoA-transferase_III_domain"/>
</dbReference>
<dbReference type="GO" id="GO:0008410">
    <property type="term" value="F:CoA-transferase activity"/>
    <property type="evidence" value="ECO:0007669"/>
    <property type="project" value="TreeGrafter"/>
</dbReference>
<dbReference type="InterPro" id="IPR003673">
    <property type="entry name" value="CoA-Trfase_fam_III"/>
</dbReference>
<gene>
    <name evidence="3" type="ORF">FAS41_25620</name>
</gene>
<evidence type="ECO:0000256" key="1">
    <source>
        <dbReference type="ARBA" id="ARBA00022679"/>
    </source>
</evidence>
<feature type="region of interest" description="Disordered" evidence="2">
    <location>
        <begin position="395"/>
        <end position="430"/>
    </location>
</feature>
<reference evidence="3 4" key="1">
    <citation type="submission" date="2019-04" db="EMBL/GenBank/DDBJ databases">
        <authorList>
            <person name="Li M."/>
        </authorList>
    </citation>
    <scope>NUCLEOTIDE SEQUENCE [LARGE SCALE GENOMIC DNA]</scope>
    <source>
        <strain evidence="3 4">LAM1902</strain>
    </source>
</reference>
<evidence type="ECO:0000313" key="4">
    <source>
        <dbReference type="Proteomes" id="UP000306635"/>
    </source>
</evidence>
<protein>
    <submittedName>
        <fullName evidence="3">CoA transferase</fullName>
    </submittedName>
</protein>
<dbReference type="EMBL" id="SWDV01000041">
    <property type="protein sequence ID" value="TLX71360.1"/>
    <property type="molecule type" value="Genomic_DNA"/>
</dbReference>
<keyword evidence="4" id="KW-1185">Reference proteome</keyword>
<evidence type="ECO:0000313" key="3">
    <source>
        <dbReference type="EMBL" id="TLX71360.1"/>
    </source>
</evidence>
<dbReference type="Gene3D" id="3.40.50.10540">
    <property type="entry name" value="Crotonobetainyl-coa:carnitine coa-transferase, domain 1"/>
    <property type="match status" value="1"/>
</dbReference>
<dbReference type="SUPFAM" id="SSF89796">
    <property type="entry name" value="CoA-transferase family III (CaiB/BaiF)"/>
    <property type="match status" value="1"/>
</dbReference>
<dbReference type="Pfam" id="PF02515">
    <property type="entry name" value="CoA_transf_3"/>
    <property type="match status" value="1"/>
</dbReference>
<dbReference type="InterPro" id="IPR023606">
    <property type="entry name" value="CoA-Trfase_III_dom_1_sf"/>
</dbReference>
<dbReference type="PANTHER" id="PTHR48207">
    <property type="entry name" value="SUCCINATE--HYDROXYMETHYLGLUTARATE COA-TRANSFERASE"/>
    <property type="match status" value="1"/>
</dbReference>
<comment type="caution">
    <text evidence="3">The sequence shown here is derived from an EMBL/GenBank/DDBJ whole genome shotgun (WGS) entry which is preliminary data.</text>
</comment>